<evidence type="ECO:0000256" key="2">
    <source>
        <dbReference type="ARBA" id="ARBA00022737"/>
    </source>
</evidence>
<feature type="domain" description="C2H2-type" evidence="7">
    <location>
        <begin position="177"/>
        <end position="204"/>
    </location>
</feature>
<reference evidence="8 9" key="1">
    <citation type="submission" date="2015-12" db="EMBL/GenBank/DDBJ databases">
        <title>The genome of Folsomia candida.</title>
        <authorList>
            <person name="Faddeeva A."/>
            <person name="Derks M.F."/>
            <person name="Anvar Y."/>
            <person name="Smit S."/>
            <person name="Van Straalen N."/>
            <person name="Roelofs D."/>
        </authorList>
    </citation>
    <scope>NUCLEOTIDE SEQUENCE [LARGE SCALE GENOMIC DNA]</scope>
    <source>
        <strain evidence="8 9">VU population</strain>
        <tissue evidence="8">Whole body</tissue>
    </source>
</reference>
<comment type="caution">
    <text evidence="8">The sequence shown here is derived from an EMBL/GenBank/DDBJ whole genome shotgun (WGS) entry which is preliminary data.</text>
</comment>
<dbReference type="GO" id="GO:0000981">
    <property type="term" value="F:DNA-binding transcription factor activity, RNA polymerase II-specific"/>
    <property type="evidence" value="ECO:0007669"/>
    <property type="project" value="TreeGrafter"/>
</dbReference>
<keyword evidence="3 5" id="KW-0863">Zinc-finger</keyword>
<evidence type="ECO:0000256" key="1">
    <source>
        <dbReference type="ARBA" id="ARBA00022723"/>
    </source>
</evidence>
<dbReference type="GO" id="GO:0005634">
    <property type="term" value="C:nucleus"/>
    <property type="evidence" value="ECO:0007669"/>
    <property type="project" value="TreeGrafter"/>
</dbReference>
<dbReference type="PROSITE" id="PS00028">
    <property type="entry name" value="ZINC_FINGER_C2H2_1"/>
    <property type="match status" value="4"/>
</dbReference>
<dbReference type="Gene3D" id="3.30.160.60">
    <property type="entry name" value="Classic Zinc Finger"/>
    <property type="match status" value="2"/>
</dbReference>
<dbReference type="Pfam" id="PF00096">
    <property type="entry name" value="zf-C2H2"/>
    <property type="match status" value="1"/>
</dbReference>
<evidence type="ECO:0000259" key="7">
    <source>
        <dbReference type="PROSITE" id="PS50157"/>
    </source>
</evidence>
<dbReference type="GO" id="GO:0000977">
    <property type="term" value="F:RNA polymerase II transcription regulatory region sequence-specific DNA binding"/>
    <property type="evidence" value="ECO:0007669"/>
    <property type="project" value="TreeGrafter"/>
</dbReference>
<dbReference type="PANTHER" id="PTHR24409:SF295">
    <property type="entry name" value="AZ2-RELATED"/>
    <property type="match status" value="1"/>
</dbReference>
<dbReference type="PANTHER" id="PTHR24409">
    <property type="entry name" value="ZINC FINGER PROTEIN 142"/>
    <property type="match status" value="1"/>
</dbReference>
<dbReference type="InterPro" id="IPR013087">
    <property type="entry name" value="Znf_C2H2_type"/>
</dbReference>
<keyword evidence="4" id="KW-0862">Zinc</keyword>
<dbReference type="PROSITE" id="PS50157">
    <property type="entry name" value="ZINC_FINGER_C2H2_2"/>
    <property type="match status" value="5"/>
</dbReference>
<sequence>MLTGGIVGSRSLASEGSAWYRCTECQAVFKLKHLIVRHLKTRHLLPDRPEWELDNNDEKCATWWERVKVEGTTITAVERVAKPIIDDVPYQSKVDYLALDKLVDLVFSLQTVTPTFSLQEFNAATTSNPATLVLSETAKKFKCDLCTVDMWFAFKKSLYAHLLKNHDRGLCKVPGLNLCRFCGFRAETPSFLKAHVKTHTGEREEDARLVECSAHCGRVFSSKASMKKHVRFKCVEAKRLGLDGSGCVADGQVQTGQHHEEVQIMTSRVPKTNPHVLRQSATDLPFRCPQCVETFPTQNRLSAPFAHVHTRGAHETNAHNEELGYGYRCPVCSKNFANIATIRGHYKYTHWLDLPPREEIEGWRIGDASLAQQDVETVVILAEQDDGQHEHQPQHHTITVQIQPDFHSMLQQQQAQQHLQQEQQNHAHNVMSLQQHHVQVQTHPQHQNQNHNQQQHYSLRMPVGFGVSQITMGALIGHIPLGDPSPGPSNNNNNALITAKKTRKPRAPRNPNTTPAKKTVGTSKNAAVMGRGGGKKRKQPLPPAKVERKKFHCRKPGCEGKFQRRWELTWHLERAHGEFTCEFCSSPPFDAKMAMVHHQYQIHHRELGCYECRLCGRGLESPRGVQEHVALEHPGTEIPLTLEAKMWRRGAIHRKRVQRPEPTSTTTMQQ</sequence>
<dbReference type="Proteomes" id="UP000198287">
    <property type="component" value="Unassembled WGS sequence"/>
</dbReference>
<dbReference type="InterPro" id="IPR036236">
    <property type="entry name" value="Znf_C2H2_sf"/>
</dbReference>
<evidence type="ECO:0000256" key="6">
    <source>
        <dbReference type="SAM" id="MobiDB-lite"/>
    </source>
</evidence>
<feature type="domain" description="C2H2-type" evidence="7">
    <location>
        <begin position="210"/>
        <end position="238"/>
    </location>
</feature>
<feature type="domain" description="C2H2-type" evidence="7">
    <location>
        <begin position="610"/>
        <end position="638"/>
    </location>
</feature>
<feature type="domain" description="C2H2-type" evidence="7">
    <location>
        <begin position="327"/>
        <end position="355"/>
    </location>
</feature>
<protein>
    <recommendedName>
        <fullName evidence="7">C2H2-type domain-containing protein</fullName>
    </recommendedName>
</protein>
<evidence type="ECO:0000256" key="5">
    <source>
        <dbReference type="PROSITE-ProRule" id="PRU00042"/>
    </source>
</evidence>
<keyword evidence="2" id="KW-0677">Repeat</keyword>
<organism evidence="8 9">
    <name type="scientific">Folsomia candida</name>
    <name type="common">Springtail</name>
    <dbReference type="NCBI Taxonomy" id="158441"/>
    <lineage>
        <taxon>Eukaryota</taxon>
        <taxon>Metazoa</taxon>
        <taxon>Ecdysozoa</taxon>
        <taxon>Arthropoda</taxon>
        <taxon>Hexapoda</taxon>
        <taxon>Collembola</taxon>
        <taxon>Entomobryomorpha</taxon>
        <taxon>Isotomoidea</taxon>
        <taxon>Isotomidae</taxon>
        <taxon>Proisotominae</taxon>
        <taxon>Folsomia</taxon>
    </lineage>
</organism>
<evidence type="ECO:0000256" key="4">
    <source>
        <dbReference type="ARBA" id="ARBA00022833"/>
    </source>
</evidence>
<evidence type="ECO:0000256" key="3">
    <source>
        <dbReference type="ARBA" id="ARBA00022771"/>
    </source>
</evidence>
<evidence type="ECO:0000313" key="9">
    <source>
        <dbReference type="Proteomes" id="UP000198287"/>
    </source>
</evidence>
<accession>A0A226CYG0</accession>
<dbReference type="SUPFAM" id="SSF57667">
    <property type="entry name" value="beta-beta-alpha zinc fingers"/>
    <property type="match status" value="1"/>
</dbReference>
<gene>
    <name evidence="8" type="ORF">Fcan01_27229</name>
</gene>
<keyword evidence="9" id="KW-1185">Reference proteome</keyword>
<proteinExistence type="predicted"/>
<dbReference type="SMART" id="SM00355">
    <property type="entry name" value="ZnF_C2H2"/>
    <property type="match status" value="9"/>
</dbReference>
<evidence type="ECO:0000313" key="8">
    <source>
        <dbReference type="EMBL" id="OXA37993.1"/>
    </source>
</evidence>
<dbReference type="OrthoDB" id="3524154at2759"/>
<feature type="compositionally biased region" description="Polar residues" evidence="6">
    <location>
        <begin position="510"/>
        <end position="525"/>
    </location>
</feature>
<feature type="domain" description="C2H2-type" evidence="7">
    <location>
        <begin position="20"/>
        <end position="43"/>
    </location>
</feature>
<dbReference type="EMBL" id="LNIX01000049">
    <property type="protein sequence ID" value="OXA37993.1"/>
    <property type="molecule type" value="Genomic_DNA"/>
</dbReference>
<feature type="region of interest" description="Disordered" evidence="6">
    <location>
        <begin position="481"/>
        <end position="546"/>
    </location>
</feature>
<keyword evidence="1" id="KW-0479">Metal-binding</keyword>
<dbReference type="AlphaFoldDB" id="A0A226CYG0"/>
<name>A0A226CYG0_FOLCA</name>
<dbReference type="GO" id="GO:0008270">
    <property type="term" value="F:zinc ion binding"/>
    <property type="evidence" value="ECO:0007669"/>
    <property type="project" value="UniProtKB-KW"/>
</dbReference>